<dbReference type="AlphaFoldDB" id="A0A6G3TN77"/>
<protein>
    <submittedName>
        <fullName evidence="3">META domain-containing protein</fullName>
    </submittedName>
</protein>
<evidence type="ECO:0000259" key="2">
    <source>
        <dbReference type="Pfam" id="PF03724"/>
    </source>
</evidence>
<organism evidence="3 4">
    <name type="scientific">Streptomyces rubrogriseus</name>
    <dbReference type="NCBI Taxonomy" id="194673"/>
    <lineage>
        <taxon>Bacteria</taxon>
        <taxon>Bacillati</taxon>
        <taxon>Actinomycetota</taxon>
        <taxon>Actinomycetes</taxon>
        <taxon>Kitasatosporales</taxon>
        <taxon>Streptomycetaceae</taxon>
        <taxon>Streptomyces</taxon>
        <taxon>Streptomyces violaceoruber group</taxon>
    </lineage>
</organism>
<evidence type="ECO:0000256" key="1">
    <source>
        <dbReference type="SAM" id="SignalP"/>
    </source>
</evidence>
<comment type="caution">
    <text evidence="3">The sequence shown here is derived from an EMBL/GenBank/DDBJ whole genome shotgun (WGS) entry which is preliminary data.</text>
</comment>
<dbReference type="Proteomes" id="UP000475666">
    <property type="component" value="Unassembled WGS sequence"/>
</dbReference>
<evidence type="ECO:0000313" key="4">
    <source>
        <dbReference type="Proteomes" id="UP000475666"/>
    </source>
</evidence>
<dbReference type="RefSeq" id="WP_164278793.1">
    <property type="nucleotide sequence ID" value="NZ_JAAGMQ010001016.1"/>
</dbReference>
<accession>A0A6G3TN77</accession>
<gene>
    <name evidence="3" type="ORF">G3I66_34230</name>
</gene>
<dbReference type="Pfam" id="PF03724">
    <property type="entry name" value="META"/>
    <property type="match status" value="2"/>
</dbReference>
<feature type="chain" id="PRO_5038557052" evidence="1">
    <location>
        <begin position="27"/>
        <end position="273"/>
    </location>
</feature>
<dbReference type="PROSITE" id="PS51257">
    <property type="entry name" value="PROKAR_LIPOPROTEIN"/>
    <property type="match status" value="1"/>
</dbReference>
<dbReference type="Gene3D" id="2.40.128.270">
    <property type="match status" value="2"/>
</dbReference>
<feature type="signal peptide" evidence="1">
    <location>
        <begin position="1"/>
        <end position="26"/>
    </location>
</feature>
<dbReference type="EMBL" id="JAAGMQ010001016">
    <property type="protein sequence ID" value="NEC38199.1"/>
    <property type="molecule type" value="Genomic_DNA"/>
</dbReference>
<dbReference type="InterPro" id="IPR038670">
    <property type="entry name" value="HslJ-like_sf"/>
</dbReference>
<evidence type="ECO:0000313" key="3">
    <source>
        <dbReference type="EMBL" id="NEC38199.1"/>
    </source>
</evidence>
<dbReference type="InterPro" id="IPR053147">
    <property type="entry name" value="Hsp_HslJ-like"/>
</dbReference>
<dbReference type="PANTHER" id="PTHR35535">
    <property type="entry name" value="HEAT SHOCK PROTEIN HSLJ"/>
    <property type="match status" value="1"/>
</dbReference>
<dbReference type="PANTHER" id="PTHR35535:SF2">
    <property type="entry name" value="DUF306 DOMAIN-CONTAINING PROTEIN"/>
    <property type="match status" value="1"/>
</dbReference>
<dbReference type="InterPro" id="IPR005184">
    <property type="entry name" value="DUF306_Meta_HslJ"/>
</dbReference>
<feature type="domain" description="DUF306" evidence="2">
    <location>
        <begin position="165"/>
        <end position="267"/>
    </location>
</feature>
<name>A0A6G3TN77_9ACTN</name>
<reference evidence="3 4" key="1">
    <citation type="submission" date="2020-01" db="EMBL/GenBank/DDBJ databases">
        <title>Insect and environment-associated Actinomycetes.</title>
        <authorList>
            <person name="Currrie C."/>
            <person name="Chevrette M."/>
            <person name="Carlson C."/>
            <person name="Stubbendieck R."/>
            <person name="Wendt-Pienkowski E."/>
        </authorList>
    </citation>
    <scope>NUCLEOTIDE SEQUENCE [LARGE SCALE GENOMIC DNA]</scope>
    <source>
        <strain evidence="3 4">SID7739</strain>
    </source>
</reference>
<feature type="domain" description="DUF306" evidence="2">
    <location>
        <begin position="47"/>
        <end position="157"/>
    </location>
</feature>
<keyword evidence="1" id="KW-0732">Signal</keyword>
<proteinExistence type="predicted"/>
<sequence length="273" mass="28497">MYRQKQQRSMTLTAAAVVALVPLAAACGSEKADGTGSGSVGADGPRVTGVRWSIDSVTVDGTTHRAPDAAHVRIDDGGEAAGSTGCNGFSARAAVEDEGGGGGQRVRLSDALFTEKACAKTPADFEKSLGRALTTGPLTTRSEGDRLTLTTADGDTVRLSRSEDASLHGTTWVVDAPGRKGDEGRARLTFDQDAKTVSGRLPCNHVNARATVSDGRITLGTPSTTRMMCEGSLMAAEKRLLGLFDGKVDYRIDHETLTLTSEDGVTVRAVADR</sequence>